<comment type="caution">
    <text evidence="1">The sequence shown here is derived from an EMBL/GenBank/DDBJ whole genome shotgun (WGS) entry which is preliminary data.</text>
</comment>
<proteinExistence type="predicted"/>
<evidence type="ECO:0000313" key="2">
    <source>
        <dbReference type="Proteomes" id="UP001642464"/>
    </source>
</evidence>
<dbReference type="PANTHER" id="PTHR34009:SF2">
    <property type="entry name" value="PROTEIN STAR"/>
    <property type="match status" value="1"/>
</dbReference>
<reference evidence="1 2" key="1">
    <citation type="submission" date="2024-02" db="EMBL/GenBank/DDBJ databases">
        <authorList>
            <person name="Chen Y."/>
            <person name="Shah S."/>
            <person name="Dougan E. K."/>
            <person name="Thang M."/>
            <person name="Chan C."/>
        </authorList>
    </citation>
    <scope>NUCLEOTIDE SEQUENCE [LARGE SCALE GENOMIC DNA]</scope>
</reference>
<dbReference type="InterPro" id="IPR006342">
    <property type="entry name" value="FkbM_mtfrase"/>
</dbReference>
<dbReference type="Proteomes" id="UP001642464">
    <property type="component" value="Unassembled WGS sequence"/>
</dbReference>
<organism evidence="1 2">
    <name type="scientific">Durusdinium trenchii</name>
    <dbReference type="NCBI Taxonomy" id="1381693"/>
    <lineage>
        <taxon>Eukaryota</taxon>
        <taxon>Sar</taxon>
        <taxon>Alveolata</taxon>
        <taxon>Dinophyceae</taxon>
        <taxon>Suessiales</taxon>
        <taxon>Symbiodiniaceae</taxon>
        <taxon>Durusdinium</taxon>
    </lineage>
</organism>
<dbReference type="PANTHER" id="PTHR34009">
    <property type="entry name" value="PROTEIN STAR"/>
    <property type="match status" value="1"/>
</dbReference>
<keyword evidence="2" id="KW-1185">Reference proteome</keyword>
<dbReference type="InterPro" id="IPR029063">
    <property type="entry name" value="SAM-dependent_MTases_sf"/>
</dbReference>
<dbReference type="InterPro" id="IPR053202">
    <property type="entry name" value="EGF_Rcpt_Signaling_Reg"/>
</dbReference>
<gene>
    <name evidence="1" type="ORF">SCF082_LOCUS9369</name>
</gene>
<evidence type="ECO:0000313" key="1">
    <source>
        <dbReference type="EMBL" id="CAK9007242.1"/>
    </source>
</evidence>
<accession>A0ABP0IYS5</accession>
<dbReference type="Pfam" id="PF05050">
    <property type="entry name" value="Methyltransf_21"/>
    <property type="match status" value="1"/>
</dbReference>
<dbReference type="Gene3D" id="3.40.50.150">
    <property type="entry name" value="Vaccinia Virus protein VP39"/>
    <property type="match status" value="1"/>
</dbReference>
<sequence length="341" mass="37505">MEFGKSLLIYILGIISGLSIVPAVVFAQERLQLHQDKAPGKRTPVPVVPTAPAAVAAAPAAAPTAAPAPAGPVVAAALVVPGQLTLAELRDIWLHLDAPSKLPYEQLMNYEPGRGKFHSQAGQDKWVEKVFSGQRNLFVVESGALNGISHSNSIFFETERQWDCLLVEANPYLWPEVRSRNRKCHFLTAGLSITKDKGEFPFKLAGPLGGFTDTMASSHVWRADHEIKNNAPWMTGSRGSGKVINVSAFPLYQVMAALNRTTLDYWSLDTEGSELAILQGSGVEHFELGVLTIEHNNEMPKRQQIQDFLHQHGTERVVAGGQDDFYANPSYFRKRNLPFPK</sequence>
<protein>
    <submittedName>
        <fullName evidence="1">Uncharacterized protein</fullName>
    </submittedName>
</protein>
<dbReference type="EMBL" id="CAXAMM010005446">
    <property type="protein sequence ID" value="CAK9007242.1"/>
    <property type="molecule type" value="Genomic_DNA"/>
</dbReference>
<name>A0ABP0IYS5_9DINO</name>